<dbReference type="EMBL" id="JANFMP010000011">
    <property type="protein sequence ID" value="MDG4526928.1"/>
    <property type="molecule type" value="Genomic_DNA"/>
</dbReference>
<accession>A0A2I5N4E2</accession>
<dbReference type="AlphaFoldDB" id="A0A2I5N4E2"/>
<evidence type="ECO:0000313" key="2">
    <source>
        <dbReference type="Proteomes" id="UP001152875"/>
    </source>
</evidence>
<name>A0A2I5N4E2_STRSU</name>
<organism evidence="1 2">
    <name type="scientific">Streptococcus suis</name>
    <dbReference type="NCBI Taxonomy" id="1307"/>
    <lineage>
        <taxon>Bacteria</taxon>
        <taxon>Bacillati</taxon>
        <taxon>Bacillota</taxon>
        <taxon>Bacilli</taxon>
        <taxon>Lactobacillales</taxon>
        <taxon>Streptococcaceae</taxon>
        <taxon>Streptococcus</taxon>
    </lineage>
</organism>
<reference evidence="1" key="1">
    <citation type="submission" date="2022-07" db="EMBL/GenBank/DDBJ databases">
        <title>Whole Genome Sequencing of Streptococcus suis.</title>
        <authorList>
            <person name="Dai X."/>
            <person name="Huang J."/>
            <person name="Wang L."/>
        </authorList>
    </citation>
    <scope>NUCLEOTIDE SEQUENCE</scope>
    <source>
        <strain evidence="1">XNB2</strain>
    </source>
</reference>
<sequence>MKRLLTCLVATSVVATGLLVGSNSVEAETRHPHPTYTDTWNFGVTNDGWAYSHYYLEAPVRLGSSATVTDFWGNVKSYKAANYGWAIAGAKKNWDWIQAKAYYGWYWF</sequence>
<comment type="caution">
    <text evidence="1">The sequence shown here is derived from an EMBL/GenBank/DDBJ whole genome shotgun (WGS) entry which is preliminary data.</text>
</comment>
<dbReference type="Proteomes" id="UP001152875">
    <property type="component" value="Unassembled WGS sequence"/>
</dbReference>
<proteinExistence type="predicted"/>
<dbReference type="RefSeq" id="WP_024378308.1">
    <property type="nucleotide sequence ID" value="NZ_CP024974.1"/>
</dbReference>
<protein>
    <submittedName>
        <fullName evidence="1">Bacteriocin, lactococcin 972 family protein</fullName>
    </submittedName>
</protein>
<gene>
    <name evidence="1" type="ORF">NOL13_05835</name>
</gene>
<evidence type="ECO:0000313" key="1">
    <source>
        <dbReference type="EMBL" id="MDG4526928.1"/>
    </source>
</evidence>